<evidence type="ECO:0000313" key="2">
    <source>
        <dbReference type="Proteomes" id="UP000575480"/>
    </source>
</evidence>
<sequence length="130" mass="15115">MSEHTIKNPFENIPQDKATYVVQSYYDQNDVLVSQTKFHICDGQPDNIQNLTSDEIKHLLVIHGIWPQYTKRIKNLERVEQEFWKLYKQQVNLVKKGKLLEDIANLQPIVSNCYAGAKELLASNKTELNN</sequence>
<evidence type="ECO:0000313" key="1">
    <source>
        <dbReference type="EMBL" id="NWJ56965.1"/>
    </source>
</evidence>
<accession>A0A7K4MTZ8</accession>
<comment type="caution">
    <text evidence="1">The sequence shown here is derived from an EMBL/GenBank/DDBJ whole genome shotgun (WGS) entry which is preliminary data.</text>
</comment>
<name>A0A7K4MTZ8_9ARCH</name>
<gene>
    <name evidence="1" type="ORF">HX858_04320</name>
</gene>
<protein>
    <submittedName>
        <fullName evidence="1">Uncharacterized protein</fullName>
    </submittedName>
</protein>
<reference evidence="1 2" key="1">
    <citation type="journal article" date="2019" name="Environ. Microbiol.">
        <title>Genomics insights into ecotype formation of ammonia-oxidizing archaea in the deep ocean.</title>
        <authorList>
            <person name="Wang Y."/>
            <person name="Huang J.M."/>
            <person name="Cui G.J."/>
            <person name="Nunoura T."/>
            <person name="Takaki Y."/>
            <person name="Li W.L."/>
            <person name="Li J."/>
            <person name="Gao Z.M."/>
            <person name="Takai K."/>
            <person name="Zhang A.Q."/>
            <person name="Stepanauskas R."/>
        </authorList>
    </citation>
    <scope>NUCLEOTIDE SEQUENCE [LARGE SCALE GENOMIC DNA]</scope>
    <source>
        <strain evidence="1 2">L15a</strain>
    </source>
</reference>
<dbReference type="EMBL" id="JACATH010000002">
    <property type="protein sequence ID" value="NWJ56965.1"/>
    <property type="molecule type" value="Genomic_DNA"/>
</dbReference>
<dbReference type="Proteomes" id="UP000575480">
    <property type="component" value="Unassembled WGS sequence"/>
</dbReference>
<proteinExistence type="predicted"/>
<dbReference type="AlphaFoldDB" id="A0A7K4MTZ8"/>
<organism evidence="1 2">
    <name type="scientific">Marine Group I thaumarchaeote</name>
    <dbReference type="NCBI Taxonomy" id="2511932"/>
    <lineage>
        <taxon>Archaea</taxon>
        <taxon>Nitrososphaerota</taxon>
        <taxon>Marine Group I</taxon>
    </lineage>
</organism>